<organism evidence="2 3">
    <name type="scientific">Sinorhizobium fredii (strain USDA 257)</name>
    <dbReference type="NCBI Taxonomy" id="1185652"/>
    <lineage>
        <taxon>Bacteria</taxon>
        <taxon>Pseudomonadati</taxon>
        <taxon>Pseudomonadota</taxon>
        <taxon>Alphaproteobacteria</taxon>
        <taxon>Hyphomicrobiales</taxon>
        <taxon>Rhizobiaceae</taxon>
        <taxon>Sinorhizobium/Ensifer group</taxon>
        <taxon>Sinorhizobium</taxon>
    </lineage>
</organism>
<name>I3X491_SINF2</name>
<feature type="compositionally biased region" description="Basic and acidic residues" evidence="1">
    <location>
        <begin position="1"/>
        <end position="17"/>
    </location>
</feature>
<evidence type="ECO:0000313" key="2">
    <source>
        <dbReference type="EMBL" id="AFL50697.1"/>
    </source>
</evidence>
<feature type="region of interest" description="Disordered" evidence="1">
    <location>
        <begin position="1"/>
        <end position="26"/>
    </location>
</feature>
<evidence type="ECO:0000256" key="1">
    <source>
        <dbReference type="SAM" id="MobiDB-lite"/>
    </source>
</evidence>
<dbReference type="Gene3D" id="1.50.10.140">
    <property type="match status" value="1"/>
</dbReference>
<dbReference type="eggNOG" id="COG5368">
    <property type="taxonomic scope" value="Bacteria"/>
</dbReference>
<dbReference type="AlphaFoldDB" id="I3X491"/>
<accession>I3X491</accession>
<gene>
    <name evidence="2" type="ORF">USDA257_c21150</name>
</gene>
<dbReference type="HOGENOM" id="CLU_1757604_0_0_5"/>
<dbReference type="STRING" id="1185652.USDA257_c21150"/>
<dbReference type="Proteomes" id="UP000006180">
    <property type="component" value="Chromosome"/>
</dbReference>
<sequence length="148" mass="16185">MYDKRGAHVRNDHDRPRARSFTDGPGSGAAAIHHLVVLSPMYEPGQRPRPRQDRAACAGKHRGNRHGAGDDPRRCRARGGHPRIRCQDHPQANAFPAGLPAGAGARCIRVQGLFYHFLDIETGRRAWQCELSTIDSAFLFAGALTAAT</sequence>
<dbReference type="KEGG" id="sfd:USDA257_c21150"/>
<feature type="region of interest" description="Disordered" evidence="1">
    <location>
        <begin position="41"/>
        <end position="83"/>
    </location>
</feature>
<dbReference type="EMBL" id="CP003563">
    <property type="protein sequence ID" value="AFL50697.1"/>
    <property type="molecule type" value="Genomic_DNA"/>
</dbReference>
<protein>
    <submittedName>
        <fullName evidence="2">Uncharacterized protein</fullName>
    </submittedName>
</protein>
<proteinExistence type="predicted"/>
<evidence type="ECO:0000313" key="3">
    <source>
        <dbReference type="Proteomes" id="UP000006180"/>
    </source>
</evidence>
<reference evidence="2 3" key="1">
    <citation type="journal article" date="2012" name="J. Bacteriol.">
        <title>Complete genome sequence of the broad-host-range strain Sinorhizobium fredii USDA257.</title>
        <authorList>
            <person name="Schuldes J."/>
            <person name="Rodriguez Orbegoso M."/>
            <person name="Schmeisser C."/>
            <person name="Krishnan H.B."/>
            <person name="Daniel R."/>
            <person name="Streit W.R."/>
        </authorList>
    </citation>
    <scope>NUCLEOTIDE SEQUENCE [LARGE SCALE GENOMIC DNA]</scope>
    <source>
        <strain evidence="2 3">USDA 257</strain>
    </source>
</reference>